<accession>A0ABQ9V640</accession>
<evidence type="ECO:0000313" key="2">
    <source>
        <dbReference type="EMBL" id="KAK2104620.1"/>
    </source>
</evidence>
<name>A0ABQ9V640_SAGOE</name>
<protein>
    <submittedName>
        <fullName evidence="2">Uncharacterized protein</fullName>
    </submittedName>
</protein>
<feature type="region of interest" description="Disordered" evidence="1">
    <location>
        <begin position="1"/>
        <end position="33"/>
    </location>
</feature>
<organism evidence="2 3">
    <name type="scientific">Saguinus oedipus</name>
    <name type="common">Cotton-top tamarin</name>
    <name type="synonym">Oedipomidas oedipus</name>
    <dbReference type="NCBI Taxonomy" id="9490"/>
    <lineage>
        <taxon>Eukaryota</taxon>
        <taxon>Metazoa</taxon>
        <taxon>Chordata</taxon>
        <taxon>Craniata</taxon>
        <taxon>Vertebrata</taxon>
        <taxon>Euteleostomi</taxon>
        <taxon>Mammalia</taxon>
        <taxon>Eutheria</taxon>
        <taxon>Euarchontoglires</taxon>
        <taxon>Primates</taxon>
        <taxon>Haplorrhini</taxon>
        <taxon>Platyrrhini</taxon>
        <taxon>Cebidae</taxon>
        <taxon>Callitrichinae</taxon>
        <taxon>Saguinus</taxon>
    </lineage>
</organism>
<dbReference type="EMBL" id="JASSZA010000008">
    <property type="protein sequence ID" value="KAK2104620.1"/>
    <property type="molecule type" value="Genomic_DNA"/>
</dbReference>
<reference evidence="2 3" key="1">
    <citation type="submission" date="2023-05" db="EMBL/GenBank/DDBJ databases">
        <title>B98-5 Cell Line De Novo Hybrid Assembly: An Optical Mapping Approach.</title>
        <authorList>
            <person name="Kananen K."/>
            <person name="Auerbach J.A."/>
            <person name="Kautto E."/>
            <person name="Blachly J.S."/>
        </authorList>
    </citation>
    <scope>NUCLEOTIDE SEQUENCE [LARGE SCALE GENOMIC DNA]</scope>
    <source>
        <strain evidence="2">B95-8</strain>
        <tissue evidence="2">Cell line</tissue>
    </source>
</reference>
<sequence length="88" mass="9650">TQWKWTVNKAPQREAQAQGVAARPGHGRPSPWEAITMGYSGSGTDSQQGEEVLGPEFLPLRHRQHLAPASIPAGVMTWRHVNQAVNVE</sequence>
<proteinExistence type="predicted"/>
<evidence type="ECO:0000313" key="3">
    <source>
        <dbReference type="Proteomes" id="UP001266305"/>
    </source>
</evidence>
<comment type="caution">
    <text evidence="2">The sequence shown here is derived from an EMBL/GenBank/DDBJ whole genome shotgun (WGS) entry which is preliminary data.</text>
</comment>
<dbReference type="Proteomes" id="UP001266305">
    <property type="component" value="Unassembled WGS sequence"/>
</dbReference>
<keyword evidence="3" id="KW-1185">Reference proteome</keyword>
<gene>
    <name evidence="2" type="ORF">P7K49_018476</name>
</gene>
<feature type="non-terminal residue" evidence="2">
    <location>
        <position position="1"/>
    </location>
</feature>
<evidence type="ECO:0000256" key="1">
    <source>
        <dbReference type="SAM" id="MobiDB-lite"/>
    </source>
</evidence>